<dbReference type="OMA" id="HIYSSDV"/>
<organism evidence="6 7">
    <name type="scientific">Lucilia cuprina</name>
    <name type="common">Green bottle fly</name>
    <name type="synonym">Australian sheep blowfly</name>
    <dbReference type="NCBI Taxonomy" id="7375"/>
    <lineage>
        <taxon>Eukaryota</taxon>
        <taxon>Metazoa</taxon>
        <taxon>Ecdysozoa</taxon>
        <taxon>Arthropoda</taxon>
        <taxon>Hexapoda</taxon>
        <taxon>Insecta</taxon>
        <taxon>Pterygota</taxon>
        <taxon>Neoptera</taxon>
        <taxon>Endopterygota</taxon>
        <taxon>Diptera</taxon>
        <taxon>Brachycera</taxon>
        <taxon>Muscomorpha</taxon>
        <taxon>Oestroidea</taxon>
        <taxon>Calliphoridae</taxon>
        <taxon>Luciliinae</taxon>
        <taxon>Lucilia</taxon>
    </lineage>
</organism>
<dbReference type="PANTHER" id="PTHR20929">
    <property type="entry name" value="LUNG ADENOMA SUSCEPTIBILITY 1-RELATED"/>
    <property type="match status" value="1"/>
</dbReference>
<feature type="compositionally biased region" description="Basic residues" evidence="3">
    <location>
        <begin position="633"/>
        <end position="646"/>
    </location>
</feature>
<dbReference type="PANTHER" id="PTHR20929:SF11">
    <property type="entry name" value="DYNEIN AXONEMAL INTERMEDIATE CHAIN 7"/>
    <property type="match status" value="1"/>
</dbReference>
<feature type="coiled-coil region" evidence="2">
    <location>
        <begin position="331"/>
        <end position="358"/>
    </location>
</feature>
<evidence type="ECO:0000256" key="3">
    <source>
        <dbReference type="SAM" id="MobiDB-lite"/>
    </source>
</evidence>
<dbReference type="InterPro" id="IPR031826">
    <property type="entry name" value="IC97/Casc1_N"/>
</dbReference>
<keyword evidence="2" id="KW-0175">Coiled coil</keyword>
<evidence type="ECO:0000256" key="2">
    <source>
        <dbReference type="SAM" id="Coils"/>
    </source>
</evidence>
<dbReference type="Pfam" id="PF15927">
    <property type="entry name" value="Casc1_N"/>
    <property type="match status" value="1"/>
</dbReference>
<feature type="coiled-coil region" evidence="2">
    <location>
        <begin position="14"/>
        <end position="76"/>
    </location>
</feature>
<evidence type="ECO:0000313" key="7">
    <source>
        <dbReference type="Proteomes" id="UP000037069"/>
    </source>
</evidence>
<dbReference type="CDD" id="cd22249">
    <property type="entry name" value="UDM1_RNF168_RNF169-like"/>
    <property type="match status" value="1"/>
</dbReference>
<feature type="domain" description="CASC1 C-terminal" evidence="4">
    <location>
        <begin position="998"/>
        <end position="1197"/>
    </location>
</feature>
<keyword evidence="7" id="KW-1185">Reference proteome</keyword>
<comment type="caution">
    <text evidence="6">The sequence shown here is derived from an EMBL/GenBank/DDBJ whole genome shotgun (WGS) entry which is preliminary data.</text>
</comment>
<name>A0A0L0C8R9_LUCCU</name>
<feature type="region of interest" description="Disordered" evidence="3">
    <location>
        <begin position="890"/>
        <end position="917"/>
    </location>
</feature>
<dbReference type="AlphaFoldDB" id="A0A0L0C8R9"/>
<evidence type="ECO:0000259" key="4">
    <source>
        <dbReference type="Pfam" id="PF12366"/>
    </source>
</evidence>
<dbReference type="EMBL" id="JRES01000755">
    <property type="protein sequence ID" value="KNC28645.1"/>
    <property type="molecule type" value="Genomic_DNA"/>
</dbReference>
<evidence type="ECO:0000256" key="1">
    <source>
        <dbReference type="ARBA" id="ARBA00024332"/>
    </source>
</evidence>
<reference evidence="6 7" key="1">
    <citation type="journal article" date="2015" name="Nat. Commun.">
        <title>Lucilia cuprina genome unlocks parasitic fly biology to underpin future interventions.</title>
        <authorList>
            <person name="Anstead C.A."/>
            <person name="Korhonen P.K."/>
            <person name="Young N.D."/>
            <person name="Hall R.S."/>
            <person name="Jex A.R."/>
            <person name="Murali S.C."/>
            <person name="Hughes D.S."/>
            <person name="Lee S.F."/>
            <person name="Perry T."/>
            <person name="Stroehlein A.J."/>
            <person name="Ansell B.R."/>
            <person name="Breugelmans B."/>
            <person name="Hofmann A."/>
            <person name="Qu J."/>
            <person name="Dugan S."/>
            <person name="Lee S.L."/>
            <person name="Chao H."/>
            <person name="Dinh H."/>
            <person name="Han Y."/>
            <person name="Doddapaneni H.V."/>
            <person name="Worley K.C."/>
            <person name="Muzny D.M."/>
            <person name="Ioannidis P."/>
            <person name="Waterhouse R.M."/>
            <person name="Zdobnov E.M."/>
            <person name="James P.J."/>
            <person name="Bagnall N.H."/>
            <person name="Kotze A.C."/>
            <person name="Gibbs R.A."/>
            <person name="Richards S."/>
            <person name="Batterham P."/>
            <person name="Gasser R.B."/>
        </authorList>
    </citation>
    <scope>NUCLEOTIDE SEQUENCE [LARGE SCALE GENOMIC DNA]</scope>
    <source>
        <strain evidence="6 7">LS</strain>
        <tissue evidence="6">Full body</tissue>
    </source>
</reference>
<accession>A0A0L0C8R9</accession>
<dbReference type="STRING" id="7375.A0A0L0C8R9"/>
<evidence type="ECO:0000259" key="5">
    <source>
        <dbReference type="Pfam" id="PF15927"/>
    </source>
</evidence>
<feature type="region of interest" description="Disordered" evidence="3">
    <location>
        <begin position="534"/>
        <end position="586"/>
    </location>
</feature>
<feature type="compositionally biased region" description="Low complexity" evidence="3">
    <location>
        <begin position="549"/>
        <end position="565"/>
    </location>
</feature>
<dbReference type="OrthoDB" id="297923at2759"/>
<dbReference type="InterPro" id="IPR022110">
    <property type="entry name" value="CASC1_C"/>
</dbReference>
<feature type="region of interest" description="Disordered" evidence="3">
    <location>
        <begin position="627"/>
        <end position="646"/>
    </location>
</feature>
<feature type="domain" description="IC97/Casc1 N-terminal" evidence="5">
    <location>
        <begin position="29"/>
        <end position="258"/>
    </location>
</feature>
<evidence type="ECO:0008006" key="8">
    <source>
        <dbReference type="Google" id="ProtNLM"/>
    </source>
</evidence>
<dbReference type="Pfam" id="PF12366">
    <property type="entry name" value="Casc1_C"/>
    <property type="match status" value="1"/>
</dbReference>
<proteinExistence type="inferred from homology"/>
<dbReference type="GO" id="GO:0008017">
    <property type="term" value="F:microtubule binding"/>
    <property type="evidence" value="ECO:0007669"/>
    <property type="project" value="TreeGrafter"/>
</dbReference>
<evidence type="ECO:0000313" key="6">
    <source>
        <dbReference type="EMBL" id="KNC28645.1"/>
    </source>
</evidence>
<feature type="compositionally biased region" description="Polar residues" evidence="3">
    <location>
        <begin position="537"/>
        <end position="548"/>
    </location>
</feature>
<dbReference type="Proteomes" id="UP000037069">
    <property type="component" value="Unassembled WGS sequence"/>
</dbReference>
<comment type="similarity">
    <text evidence="1">Belongs to the DNAI7 family.</text>
</comment>
<dbReference type="GO" id="GO:0048487">
    <property type="term" value="F:beta-tubulin binding"/>
    <property type="evidence" value="ECO:0007669"/>
    <property type="project" value="TreeGrafter"/>
</dbReference>
<gene>
    <name evidence="6" type="ORF">FF38_04905</name>
</gene>
<protein>
    <recommendedName>
        <fullName evidence="8">Axonemal 84 kDa protein</fullName>
    </recommendedName>
</protein>
<dbReference type="InterPro" id="IPR023247">
    <property type="entry name" value="IC97/Dnai7-like"/>
</dbReference>
<feature type="region of interest" description="Disordered" evidence="3">
    <location>
        <begin position="756"/>
        <end position="775"/>
    </location>
</feature>
<sequence>MPQVFVLPPKKKLSKKEKARLEAEQAEMLRLEMEREKLKKLEEARQRRKVEREEAKRRLQLEIQENKQRRAQLKNSMAFFHQIRECTDAIKMASKNQNDWEKFMRCNGLPNSNSPSDLRKYIHQWQIDIERRNRESRNWLLKTNERTLLTQDINIPDLTKATLRKQQGNLGDVYAQRVKEILGILLELEEVLGDKQKPAHTLTDLSKLKTEIRVLLKDYLDDFTHKIMSHIERDMEIDRPGVSKHIYESEVFKSFIWTFSKDAQISLCAKPRIGEQHLHNEIDFPLIEMQISLPPTVSLYSSALRGLWLNYDHFSDYCPSFKLKKPRPDYINMLTQTKKEWRKRKEILQNMLDECSKEVPLTELEQFEHERDLTSQQAREKSLDVDKLYLEYEDELNKLRRRAIGPEGFGLTDTDVNLRKYRIIGGVYCTDYLETPQQDKQLNARSFIRTIFAPNKLLHKNYYQTFKPPPPPQPGVRRLPEEIEAEMRMVEAALDKLALVTVQLPDSVIWFEPPIACRWETQIETLESDLTEGIKQPINSNSGNTTDVTPLSTTTNLSPLKSLSPRFPASKLRKKSSQKSSGSNLPVREVNDFDMFQMPSEIDIYSLLKDFIAPRLPQGFSVRIDGSRMKQLQQHKQKKGKKKQKQTKVLFLARPKTTINSPETEGPAQISLKVKQDLQKIHKTRITEDFLDFDEPKEFFPCVQFEKLLKIKPLDKVNEQHDVKLDLKNRNSDDAQDNVEKLKSFSRDDSKGSLVSVTSYKSSKSATSGDSVSRCSSEMTNKKEVTRTYMFSQLIEDLDRLCDLQTPVQQEELLQQISEILMGKNNTTAASTFSGKDVTCDVGADETEAAGDEGETKPTTAAVSTLTDVMQQPAAFGYYSGISFVREAETLREEDEEEEEGNAEDDDQTSTDEEEYDDDDYDEYFLNENLDNEAALTSYRSEASGGTSGVTAVAATASSGKETGIHDFLNKHSHSDTNSSGDGKKAKLLNESTFTQGKWSTRDVHDTKFNEDKLSIQFRTGRMGIFGFALNRYSNMPYQTWEIKPDLKCPENILFSFTASLVSLDITITSQGFCVNNFQGGSTTAINEMIGKTLSLDAIKQILISSAVDIFPEEDAFCYTEGSCEKNYVMEMHLYACMSTLALSHNFSWSRWNLLAGSRTAVLLLRELVDGKKMPNHSTLLVTPLKTAIIDCTEVSASFNSQGIAGMEYYADLYQLAQVHAQPSSLDKQRNMNPVLRDNVATILMAIRPLSFC</sequence>
<feature type="compositionally biased region" description="Acidic residues" evidence="3">
    <location>
        <begin position="892"/>
        <end position="917"/>
    </location>
</feature>